<keyword evidence="2" id="KW-1185">Reference proteome</keyword>
<keyword evidence="1" id="KW-0223">Dioxygenase</keyword>
<dbReference type="PANTHER" id="PTHR20883">
    <property type="entry name" value="PHYTANOYL-COA DIOXYGENASE DOMAIN CONTAINING 1"/>
    <property type="match status" value="1"/>
</dbReference>
<organism evidence="1 2">
    <name type="scientific">Cylindrospermopsis curvispora GIHE-G1</name>
    <dbReference type="NCBI Taxonomy" id="2666332"/>
    <lineage>
        <taxon>Bacteria</taxon>
        <taxon>Bacillati</taxon>
        <taxon>Cyanobacteriota</taxon>
        <taxon>Cyanophyceae</taxon>
        <taxon>Nostocales</taxon>
        <taxon>Aphanizomenonaceae</taxon>
        <taxon>Cylindrospermopsis</taxon>
    </lineage>
</organism>
<dbReference type="Gene3D" id="2.60.120.620">
    <property type="entry name" value="q2cbj1_9rhob like domain"/>
    <property type="match status" value="1"/>
</dbReference>
<dbReference type="GO" id="GO:0005506">
    <property type="term" value="F:iron ion binding"/>
    <property type="evidence" value="ECO:0007669"/>
    <property type="project" value="UniProtKB-ARBA"/>
</dbReference>
<gene>
    <name evidence="1" type="ORF">IAR63_02490</name>
</gene>
<dbReference type="AlphaFoldDB" id="A0A7H0F4X3"/>
<accession>A0A7H0F4X3</accession>
<evidence type="ECO:0000313" key="2">
    <source>
        <dbReference type="Proteomes" id="UP000516013"/>
    </source>
</evidence>
<dbReference type="PANTHER" id="PTHR20883:SF48">
    <property type="entry name" value="ECTOINE DIOXYGENASE"/>
    <property type="match status" value="1"/>
</dbReference>
<reference evidence="1 2" key="1">
    <citation type="submission" date="2020-08" db="EMBL/GenBank/DDBJ databases">
        <title>Complete genome sequence of Raphidiopsis curvispora isolated from drinking water reservoir in South Korea.</title>
        <authorList>
            <person name="Jeong J."/>
        </authorList>
    </citation>
    <scope>NUCLEOTIDE SEQUENCE [LARGE SCALE GENOMIC DNA]</scope>
    <source>
        <strain evidence="1 2">GIHE-G1</strain>
    </source>
</reference>
<protein>
    <submittedName>
        <fullName evidence="1">Phytanoyl-CoA dioxygenase family protein</fullName>
    </submittedName>
</protein>
<dbReference type="Proteomes" id="UP000516013">
    <property type="component" value="Chromosome"/>
</dbReference>
<dbReference type="EMBL" id="CP060822">
    <property type="protein sequence ID" value="QNP31089.1"/>
    <property type="molecule type" value="Genomic_DNA"/>
</dbReference>
<proteinExistence type="predicted"/>
<evidence type="ECO:0000313" key="1">
    <source>
        <dbReference type="EMBL" id="QNP31089.1"/>
    </source>
</evidence>
<dbReference type="KEGG" id="ccur:IAR63_02490"/>
<dbReference type="GO" id="GO:0016706">
    <property type="term" value="F:2-oxoglutarate-dependent dioxygenase activity"/>
    <property type="evidence" value="ECO:0007669"/>
    <property type="project" value="UniProtKB-ARBA"/>
</dbReference>
<keyword evidence="1" id="KW-0560">Oxidoreductase</keyword>
<sequence>MIRMSRLNYYGVLEQHQINDNDLIELAAEEINHLGYTVIDSGYSSRKLEEIAHCFDHVHSSYVEKYGKSFLEKIDEFNGVRLPLAFDKLFLDMALNPIITRLVQSLIKGKFYLNQQNAIINPPGKRYNQDAYHRDLPYQHFTSSRPLAINALFCVDEFTELNGATQVIPCSHKSEKFPSDTYINNHSITVAAAAGSFIVIDCMLFHRGGINNASKARRAINHVFTIPYLKQQINIPNVLGIDFQANDHQREILGYKFQVPSGIDQYLISREGKI</sequence>
<name>A0A7H0F4X3_9CYAN</name>
<dbReference type="SUPFAM" id="SSF51197">
    <property type="entry name" value="Clavaminate synthase-like"/>
    <property type="match status" value="1"/>
</dbReference>
<dbReference type="Pfam" id="PF05721">
    <property type="entry name" value="PhyH"/>
    <property type="match status" value="1"/>
</dbReference>
<dbReference type="InterPro" id="IPR008775">
    <property type="entry name" value="Phytyl_CoA_dOase-like"/>
</dbReference>